<dbReference type="RefSeq" id="XP_052126165.1">
    <property type="nucleotide sequence ID" value="XM_052270205.1"/>
</dbReference>
<dbReference type="PANTHER" id="PTHR46455">
    <property type="entry name" value="SET AND MYND DOMAIN CONTAINING, ARTHROPOD-SPECIFIC, MEMBER 4, ISOFORM A"/>
    <property type="match status" value="1"/>
</dbReference>
<feature type="domain" description="MYND-type" evidence="5">
    <location>
        <begin position="98"/>
        <end position="133"/>
    </location>
</feature>
<protein>
    <submittedName>
        <fullName evidence="7">Uncharacterized protein LOC127749971</fullName>
    </submittedName>
</protein>
<sequence>MLLRGVIAACPSAQHPAAPRPPPALQLPPKHHRWRSCYASVHSSPTVTVFARRVITAVTAGHRKSQAAGGATSHHVAEIWNGSTMEDHFTYGPRRGPCVVCGQAGTACARCRVAFYCGKEHQKQHWKLHKPTCGCLEVRADERVGRHIVAVKDIPMRTVLMRELPLVVYPGASTNPLEPTKVCVACCLKISETVPCGHCGAPLCKRSCPYLDRHNIECAALTRSSMTCFSAEKESVIGGVRIWKSFQKEYGPRLLNLQHEIATPSSENETVRG</sequence>
<dbReference type="PANTHER" id="PTHR46455:SF5">
    <property type="entry name" value="SET AND MYND DOMAIN CONTAINING, ARTHROPOD-SPECIFIC, MEMBER 4, ISOFORM A"/>
    <property type="match status" value="1"/>
</dbReference>
<keyword evidence="3" id="KW-0862">Zinc</keyword>
<dbReference type="Gene3D" id="2.170.270.10">
    <property type="entry name" value="SET domain"/>
    <property type="match status" value="1"/>
</dbReference>
<keyword evidence="1" id="KW-0479">Metal-binding</keyword>
<dbReference type="SUPFAM" id="SSF144232">
    <property type="entry name" value="HIT/MYND zinc finger-like"/>
    <property type="match status" value="1"/>
</dbReference>
<keyword evidence="6" id="KW-1185">Reference proteome</keyword>
<dbReference type="PROSITE" id="PS50865">
    <property type="entry name" value="ZF_MYND_2"/>
    <property type="match status" value="1"/>
</dbReference>
<dbReference type="AlphaFoldDB" id="A0A9C6U2A0"/>
<organism evidence="6 7">
    <name type="scientific">Frankliniella occidentalis</name>
    <name type="common">Western flower thrips</name>
    <name type="synonym">Euthrips occidentalis</name>
    <dbReference type="NCBI Taxonomy" id="133901"/>
    <lineage>
        <taxon>Eukaryota</taxon>
        <taxon>Metazoa</taxon>
        <taxon>Ecdysozoa</taxon>
        <taxon>Arthropoda</taxon>
        <taxon>Hexapoda</taxon>
        <taxon>Insecta</taxon>
        <taxon>Pterygota</taxon>
        <taxon>Neoptera</taxon>
        <taxon>Paraneoptera</taxon>
        <taxon>Thysanoptera</taxon>
        <taxon>Terebrantia</taxon>
        <taxon>Thripoidea</taxon>
        <taxon>Thripidae</taxon>
        <taxon>Frankliniella</taxon>
    </lineage>
</organism>
<dbReference type="InterPro" id="IPR046341">
    <property type="entry name" value="SET_dom_sf"/>
</dbReference>
<dbReference type="Pfam" id="PF01753">
    <property type="entry name" value="zf-MYND"/>
    <property type="match status" value="1"/>
</dbReference>
<evidence type="ECO:0000313" key="6">
    <source>
        <dbReference type="Proteomes" id="UP000504606"/>
    </source>
</evidence>
<gene>
    <name evidence="7" type="primary">LOC127749971</name>
</gene>
<dbReference type="GeneID" id="127749971"/>
<evidence type="ECO:0000259" key="5">
    <source>
        <dbReference type="PROSITE" id="PS50865"/>
    </source>
</evidence>
<evidence type="ECO:0000313" key="7">
    <source>
        <dbReference type="RefSeq" id="XP_052126165.1"/>
    </source>
</evidence>
<keyword evidence="2 4" id="KW-0863">Zinc-finger</keyword>
<evidence type="ECO:0000256" key="2">
    <source>
        <dbReference type="ARBA" id="ARBA00022771"/>
    </source>
</evidence>
<dbReference type="GO" id="GO:0008270">
    <property type="term" value="F:zinc ion binding"/>
    <property type="evidence" value="ECO:0007669"/>
    <property type="project" value="UniProtKB-KW"/>
</dbReference>
<evidence type="ECO:0000256" key="1">
    <source>
        <dbReference type="ARBA" id="ARBA00022723"/>
    </source>
</evidence>
<dbReference type="Gene3D" id="6.10.140.2220">
    <property type="match status" value="2"/>
</dbReference>
<dbReference type="Proteomes" id="UP000504606">
    <property type="component" value="Unplaced"/>
</dbReference>
<accession>A0A9C6U2A0</accession>
<proteinExistence type="predicted"/>
<dbReference type="InterPro" id="IPR002893">
    <property type="entry name" value="Znf_MYND"/>
</dbReference>
<evidence type="ECO:0000256" key="4">
    <source>
        <dbReference type="PROSITE-ProRule" id="PRU00134"/>
    </source>
</evidence>
<dbReference type="InterPro" id="IPR053010">
    <property type="entry name" value="SET_SmydA-8"/>
</dbReference>
<dbReference type="KEGG" id="foc:127749971"/>
<reference evidence="7" key="1">
    <citation type="submission" date="2025-08" db="UniProtKB">
        <authorList>
            <consortium name="RefSeq"/>
        </authorList>
    </citation>
    <scope>IDENTIFICATION</scope>
    <source>
        <tissue evidence="7">Whole organism</tissue>
    </source>
</reference>
<name>A0A9C6U2A0_FRAOC</name>
<evidence type="ECO:0000256" key="3">
    <source>
        <dbReference type="ARBA" id="ARBA00022833"/>
    </source>
</evidence>
<dbReference type="OrthoDB" id="77368at2759"/>